<dbReference type="RefSeq" id="YP_009605140.1">
    <property type="nucleotide sequence ID" value="NC_041971.1"/>
</dbReference>
<gene>
    <name evidence="2" type="primary">172</name>
    <name evidence="2" type="ORF">PBI_REY_172</name>
</gene>
<dbReference type="KEGG" id="vg:40081085"/>
<organism evidence="2 3">
    <name type="scientific">Mycobacterium phage Rey</name>
    <dbReference type="NCBI Taxonomy" id="1034115"/>
    <lineage>
        <taxon>Viruses</taxon>
        <taxon>Duplodnaviria</taxon>
        <taxon>Heunggongvirae</taxon>
        <taxon>Uroviricota</taxon>
        <taxon>Caudoviricetes</taxon>
        <taxon>Vilmaviridae</taxon>
        <taxon>Mclasvirinae</taxon>
        <taxon>Reyvirus</taxon>
        <taxon>Reyvirus rey</taxon>
    </lineage>
</organism>
<keyword evidence="3" id="KW-1185">Reference proteome</keyword>
<name>G1D5L2_9CAUD</name>
<dbReference type="EMBL" id="JF937105">
    <property type="protein sequence ID" value="AEK10060.1"/>
    <property type="molecule type" value="Genomic_DNA"/>
</dbReference>
<evidence type="ECO:0000256" key="1">
    <source>
        <dbReference type="SAM" id="MobiDB-lite"/>
    </source>
</evidence>
<proteinExistence type="predicted"/>
<feature type="region of interest" description="Disordered" evidence="1">
    <location>
        <begin position="1"/>
        <end position="21"/>
    </location>
</feature>
<protein>
    <submittedName>
        <fullName evidence="2">Uncharacterized protein</fullName>
    </submittedName>
</protein>
<accession>G1D5L2</accession>
<dbReference type="GeneID" id="40081085"/>
<evidence type="ECO:0000313" key="2">
    <source>
        <dbReference type="EMBL" id="AEK10060.1"/>
    </source>
</evidence>
<feature type="compositionally biased region" description="Polar residues" evidence="1">
    <location>
        <begin position="1"/>
        <end position="14"/>
    </location>
</feature>
<reference evidence="2 3" key="1">
    <citation type="journal article" date="2011" name="PLoS ONE">
        <title>Cluster K Mycobacteriophages: Insights into the Evolutionary Origins of Mycobacteriophage TM4.</title>
        <authorList>
            <person name="Pope W.H."/>
            <person name="Ferreira C.M."/>
            <person name="Jacobs-Sera D."/>
            <person name="Benjamin R.C."/>
            <person name="Davis A.J."/>
            <person name="Dejong R.J."/>
            <person name="Elgin S.C."/>
            <person name="Guilfoile F.R."/>
            <person name="Forsyth M.H."/>
            <person name="Harris A.D."/>
            <person name="Harvey S.E."/>
            <person name="Hughes L.E."/>
            <person name="Hynes P.M."/>
            <person name="Jackson A.S."/>
            <person name="Jalal M.D."/>
            <person name="Macmurray E.A."/>
            <person name="Manley C.M."/>
            <person name="McDonough M.J."/>
            <person name="Mosier J.L."/>
            <person name="Osterbann L.J."/>
            <person name="Rabinowitz H.S."/>
            <person name="Rhyan C.N."/>
            <person name="Russell D.A."/>
            <person name="Saha M.S."/>
            <person name="Shaffer C.D."/>
            <person name="Simon S.E."/>
            <person name="Sims E.F."/>
            <person name="Tovar I.G."/>
            <person name="Weisser E.G."/>
            <person name="Wertz J.T."/>
            <person name="Weston-Hafer K.A."/>
            <person name="Williamson K.E."/>
            <person name="Zhang B."/>
            <person name="Cresawn S.G."/>
            <person name="Jain P."/>
            <person name="Piuri M."/>
            <person name="Jacobs W.R.Jr."/>
            <person name="Hendrix R.W."/>
            <person name="Hatfull G.F."/>
        </authorList>
    </citation>
    <scope>NUCLEOTIDE SEQUENCE [LARGE SCALE GENOMIC DNA]</scope>
    <source>
        <strain evidence="2">Rey</strain>
    </source>
</reference>
<dbReference type="Proteomes" id="UP000008418">
    <property type="component" value="Segment"/>
</dbReference>
<dbReference type="OrthoDB" id="29205at10239"/>
<sequence length="133" mass="14816">MHWATSAVSAVPRTQHTEKGRNMEFTIGDATVKVEHDGQDFDPDFRAYRQRYTYIITTPDWQYVGNDIRSGCSAEADVADASRSLFSFLSACAESRSYGGGENSDLFPEHVGEWAEENSDELSILSIDPAELD</sequence>
<evidence type="ECO:0000313" key="3">
    <source>
        <dbReference type="Proteomes" id="UP000008418"/>
    </source>
</evidence>